<gene>
    <name evidence="7" type="ORF">GCM10009039_26840</name>
</gene>
<evidence type="ECO:0000256" key="3">
    <source>
        <dbReference type="ARBA" id="ARBA00023004"/>
    </source>
</evidence>
<dbReference type="InterPro" id="IPR015931">
    <property type="entry name" value="Acnase/IPM_dHydase_lsu_aba_1/3"/>
</dbReference>
<keyword evidence="3" id="KW-0408">Iron</keyword>
<dbReference type="Pfam" id="PF00330">
    <property type="entry name" value="Aconitase"/>
    <property type="match status" value="2"/>
</dbReference>
<proteinExistence type="predicted"/>
<dbReference type="NCBIfam" id="TIGR01343">
    <property type="entry name" value="hacA_fam"/>
    <property type="match status" value="1"/>
</dbReference>
<dbReference type="PANTHER" id="PTHR43822:SF21">
    <property type="entry name" value="3-ISOPROPYLMALATE DEHYDRATASE LARGE SUBUNIT 1"/>
    <property type="match status" value="1"/>
</dbReference>
<reference evidence="7" key="2">
    <citation type="submission" date="2020-09" db="EMBL/GenBank/DDBJ databases">
        <authorList>
            <person name="Sun Q."/>
            <person name="Ohkuma M."/>
        </authorList>
    </citation>
    <scope>NUCLEOTIDE SEQUENCE</scope>
    <source>
        <strain evidence="7">JCM 19596</strain>
    </source>
</reference>
<evidence type="ECO:0000256" key="4">
    <source>
        <dbReference type="ARBA" id="ARBA00023014"/>
    </source>
</evidence>
<dbReference type="Gene3D" id="3.30.499.10">
    <property type="entry name" value="Aconitase, domain 3"/>
    <property type="match status" value="2"/>
</dbReference>
<dbReference type="RefSeq" id="WP_188979731.1">
    <property type="nucleotide sequence ID" value="NZ_BMPG01000003.1"/>
</dbReference>
<dbReference type="EMBL" id="BMPG01000003">
    <property type="protein sequence ID" value="GGL67445.1"/>
    <property type="molecule type" value="Genomic_DNA"/>
</dbReference>
<evidence type="ECO:0000256" key="5">
    <source>
        <dbReference type="ARBA" id="ARBA00023239"/>
    </source>
</evidence>
<evidence type="ECO:0000313" key="8">
    <source>
        <dbReference type="Proteomes" id="UP000607197"/>
    </source>
</evidence>
<evidence type="ECO:0000256" key="2">
    <source>
        <dbReference type="ARBA" id="ARBA00022723"/>
    </source>
</evidence>
<dbReference type="GO" id="GO:0009098">
    <property type="term" value="P:L-leucine biosynthetic process"/>
    <property type="evidence" value="ECO:0007669"/>
    <property type="project" value="InterPro"/>
</dbReference>
<keyword evidence="2" id="KW-0479">Metal-binding</keyword>
<dbReference type="GO" id="GO:0046872">
    <property type="term" value="F:metal ion binding"/>
    <property type="evidence" value="ECO:0007669"/>
    <property type="project" value="UniProtKB-KW"/>
</dbReference>
<evidence type="ECO:0000256" key="1">
    <source>
        <dbReference type="ARBA" id="ARBA00022485"/>
    </source>
</evidence>
<dbReference type="InterPro" id="IPR036008">
    <property type="entry name" value="Aconitase_4Fe-4S_dom"/>
</dbReference>
<accession>A0A830FER4</accession>
<comment type="caution">
    <text evidence="7">The sequence shown here is derived from an EMBL/GenBank/DDBJ whole genome shotgun (WGS) entry which is preliminary data.</text>
</comment>
<dbReference type="NCBIfam" id="NF001614">
    <property type="entry name" value="PRK00402.1"/>
    <property type="match status" value="1"/>
</dbReference>
<dbReference type="OrthoDB" id="255at2157"/>
<evidence type="ECO:0000259" key="6">
    <source>
        <dbReference type="Pfam" id="PF00330"/>
    </source>
</evidence>
<dbReference type="SUPFAM" id="SSF53732">
    <property type="entry name" value="Aconitase iron-sulfur domain"/>
    <property type="match status" value="1"/>
</dbReference>
<keyword evidence="5" id="KW-0456">Lyase</keyword>
<name>A0A830FER4_9EURY</name>
<dbReference type="InterPro" id="IPR001030">
    <property type="entry name" value="Acoase/IPM_deHydtase_lsu_aba"/>
</dbReference>
<dbReference type="InterPro" id="IPR006251">
    <property type="entry name" value="Homoacnase/IPMdehydase_lsu"/>
</dbReference>
<evidence type="ECO:0000313" key="7">
    <source>
        <dbReference type="EMBL" id="GGL67445.1"/>
    </source>
</evidence>
<dbReference type="InterPro" id="IPR050067">
    <property type="entry name" value="IPM_dehydratase_rel_enz"/>
</dbReference>
<feature type="domain" description="Aconitase/3-isopropylmalate dehydratase large subunit alpha/beta/alpha" evidence="6">
    <location>
        <begin position="9"/>
        <end position="287"/>
    </location>
</feature>
<dbReference type="GO" id="GO:0003861">
    <property type="term" value="F:3-isopropylmalate dehydratase activity"/>
    <property type="evidence" value="ECO:0007669"/>
    <property type="project" value="InterPro"/>
</dbReference>
<dbReference type="AlphaFoldDB" id="A0A830FER4"/>
<keyword evidence="8" id="KW-1185">Reference proteome</keyword>
<feature type="domain" description="Aconitase/3-isopropylmalate dehydratase large subunit alpha/beta/alpha" evidence="6">
    <location>
        <begin position="288"/>
        <end position="410"/>
    </location>
</feature>
<protein>
    <submittedName>
        <fullName evidence="7">3-isopropylmalate dehydratase large subunit</fullName>
    </submittedName>
</protein>
<reference evidence="7" key="1">
    <citation type="journal article" date="2014" name="Int. J. Syst. Evol. Microbiol.">
        <title>Complete genome sequence of Corynebacterium casei LMG S-19264T (=DSM 44701T), isolated from a smear-ripened cheese.</title>
        <authorList>
            <consortium name="US DOE Joint Genome Institute (JGI-PGF)"/>
            <person name="Walter F."/>
            <person name="Albersmeier A."/>
            <person name="Kalinowski J."/>
            <person name="Ruckert C."/>
        </authorList>
    </citation>
    <scope>NUCLEOTIDE SEQUENCE</scope>
    <source>
        <strain evidence="7">JCM 19596</strain>
    </source>
</reference>
<keyword evidence="4" id="KW-0411">Iron-sulfur</keyword>
<organism evidence="7 8">
    <name type="scientific">Halocalculus aciditolerans</name>
    <dbReference type="NCBI Taxonomy" id="1383812"/>
    <lineage>
        <taxon>Archaea</taxon>
        <taxon>Methanobacteriati</taxon>
        <taxon>Methanobacteriota</taxon>
        <taxon>Stenosarchaea group</taxon>
        <taxon>Halobacteria</taxon>
        <taxon>Halobacteriales</taxon>
        <taxon>Halobacteriaceae</taxon>
        <taxon>Halocalculus</taxon>
    </lineage>
</organism>
<dbReference type="Proteomes" id="UP000607197">
    <property type="component" value="Unassembled WGS sequence"/>
</dbReference>
<sequence>MAAGTIAQQVLSAHASRDDTPSAGEHVTVRPDWILCHDISAYSGMERMGELGYTEIAHPEDVIMVFDHYVPSPNERISTQMNQLSEWADAQGIEHFFRSGNGISHNIMNEQGYSLPGSLILGADSHTVTHGAFGSFATGIGHTDLGEVLGSGELWLKVPETQKVTVEGMLPDGVGAKDLALAMMREFTTTGAIYDSVEFYGEAVENLEMHERHTLSNITVEMGAMAGIVPPDEVTEEHLDGVAVRDYTPVTASADATYSRERRVDASDLEPLVAAPAAVDNVSPVTDHEGTAVDHVFVGTCNNSSWADIEAFADLIDGETIAPDTDLVVTPGTKETLKQMNSTGVSNAIMDAGGMVGTPGCGSCFGAHGGILGESDTCVGTMNRNFPGRMGPGEIYLASPQTAAAAALYGEITDPREVR</sequence>
<dbReference type="PRINTS" id="PR00415">
    <property type="entry name" value="ACONITASE"/>
</dbReference>
<keyword evidence="1" id="KW-0004">4Fe-4S</keyword>
<dbReference type="GO" id="GO:0051539">
    <property type="term" value="F:4 iron, 4 sulfur cluster binding"/>
    <property type="evidence" value="ECO:0007669"/>
    <property type="project" value="UniProtKB-KW"/>
</dbReference>
<dbReference type="PANTHER" id="PTHR43822">
    <property type="entry name" value="HOMOACONITASE, MITOCHONDRIAL-RELATED"/>
    <property type="match status" value="1"/>
</dbReference>
<dbReference type="InterPro" id="IPR011826">
    <property type="entry name" value="HAcnase/IPMdehydase_lsu_prok"/>
</dbReference>
<dbReference type="NCBIfam" id="TIGR02086">
    <property type="entry name" value="IPMI_arch"/>
    <property type="match status" value="1"/>
</dbReference>